<dbReference type="InterPro" id="IPR024265">
    <property type="entry name" value="DUF3788"/>
</dbReference>
<evidence type="ECO:0000313" key="3">
    <source>
        <dbReference type="Proteomes" id="UP000003340"/>
    </source>
</evidence>
<accession>C0EBM9</accession>
<dbReference type="eggNOG" id="COG3708">
    <property type="taxonomic scope" value="Bacteria"/>
</dbReference>
<sequence length="148" mass="16846">MNQIWNHLDQNQPPSPEAVSASVGSPLWDALCRFAEEQFGAKPLFEYSRCCVPGWNLKYKKAGRSLCTLYPMKGFFTALVVIGERERPETELILPTLTPYLQTLYRDTKTGMGQKWLMIEVREEAVLQDVKQLIAIRRGAPSLSRGKK</sequence>
<evidence type="ECO:0008006" key="4">
    <source>
        <dbReference type="Google" id="ProtNLM"/>
    </source>
</evidence>
<organism evidence="2 3">
    <name type="scientific">[Clostridium] methylpentosum DSM 5476</name>
    <dbReference type="NCBI Taxonomy" id="537013"/>
    <lineage>
        <taxon>Bacteria</taxon>
        <taxon>Bacillati</taxon>
        <taxon>Bacillota</taxon>
        <taxon>Clostridia</taxon>
        <taxon>Eubacteriales</taxon>
        <taxon>Oscillospiraceae</taxon>
        <taxon>Oscillospiraceae incertae sedis</taxon>
    </lineage>
</organism>
<protein>
    <recommendedName>
        <fullName evidence="4">YdhG-like domain-containing protein</fullName>
    </recommendedName>
</protein>
<gene>
    <name evidence="2" type="ORF">CLOSTMETH_01247</name>
</gene>
<reference evidence="2 3" key="1">
    <citation type="submission" date="2009-01" db="EMBL/GenBank/DDBJ databases">
        <authorList>
            <person name="Fulton L."/>
            <person name="Clifton S."/>
            <person name="Fulton B."/>
            <person name="Xu J."/>
            <person name="Minx P."/>
            <person name="Pepin K.H."/>
            <person name="Johnson M."/>
            <person name="Bhonagiri V."/>
            <person name="Nash W.E."/>
            <person name="Mardis E.R."/>
            <person name="Wilson R.K."/>
        </authorList>
    </citation>
    <scope>NUCLEOTIDE SEQUENCE [LARGE SCALE GENOMIC DNA]</scope>
    <source>
        <strain evidence="2 3">DSM 5476</strain>
    </source>
</reference>
<evidence type="ECO:0000256" key="1">
    <source>
        <dbReference type="SAM" id="MobiDB-lite"/>
    </source>
</evidence>
<name>C0EBM9_9FIRM</name>
<feature type="compositionally biased region" description="Polar residues" evidence="1">
    <location>
        <begin position="1"/>
        <end position="12"/>
    </location>
</feature>
<evidence type="ECO:0000313" key="2">
    <source>
        <dbReference type="EMBL" id="EEG31147.1"/>
    </source>
</evidence>
<proteinExistence type="predicted"/>
<comment type="caution">
    <text evidence="2">The sequence shown here is derived from an EMBL/GenBank/DDBJ whole genome shotgun (WGS) entry which is preliminary data.</text>
</comment>
<feature type="region of interest" description="Disordered" evidence="1">
    <location>
        <begin position="1"/>
        <end position="21"/>
    </location>
</feature>
<dbReference type="AlphaFoldDB" id="C0EBM9"/>
<dbReference type="EMBL" id="ACEC01000043">
    <property type="protein sequence ID" value="EEG31147.1"/>
    <property type="molecule type" value="Genomic_DNA"/>
</dbReference>
<dbReference type="STRING" id="537013.CLOSTMETH_01247"/>
<dbReference type="HOGENOM" id="CLU_125862_1_0_9"/>
<reference evidence="2 3" key="2">
    <citation type="submission" date="2009-02" db="EMBL/GenBank/DDBJ databases">
        <title>Draft genome sequence of Clostridium methylpentosum (DSM 5476).</title>
        <authorList>
            <person name="Sudarsanam P."/>
            <person name="Ley R."/>
            <person name="Guruge J."/>
            <person name="Turnbaugh P.J."/>
            <person name="Mahowald M."/>
            <person name="Liep D."/>
            <person name="Gordon J."/>
        </authorList>
    </citation>
    <scope>NUCLEOTIDE SEQUENCE [LARGE SCALE GENOMIC DNA]</scope>
    <source>
        <strain evidence="2 3">DSM 5476</strain>
    </source>
</reference>
<dbReference type="Pfam" id="PF12663">
    <property type="entry name" value="DUF3788"/>
    <property type="match status" value="1"/>
</dbReference>
<dbReference type="Proteomes" id="UP000003340">
    <property type="component" value="Unassembled WGS sequence"/>
</dbReference>
<keyword evidence="3" id="KW-1185">Reference proteome</keyword>